<comment type="caution">
    <text evidence="2">The sequence shown here is derived from an EMBL/GenBank/DDBJ whole genome shotgun (WGS) entry which is preliminary data.</text>
</comment>
<organism evidence="2 3">
    <name type="scientific">Demequina lutea</name>
    <dbReference type="NCBI Taxonomy" id="431489"/>
    <lineage>
        <taxon>Bacteria</taxon>
        <taxon>Bacillati</taxon>
        <taxon>Actinomycetota</taxon>
        <taxon>Actinomycetes</taxon>
        <taxon>Micrococcales</taxon>
        <taxon>Demequinaceae</taxon>
        <taxon>Demequina</taxon>
    </lineage>
</organism>
<sequence>MPRSPLALAALASVAVPGLDVYDVLRSPNTDADFDVVVVKDATGKRWVVRAPKRAAAGAALEAERGLLLALGRAHEAGLIEFDVPRPAGSAILTGEDGGRAVVYTEVAGTPLTLAAVEPGPGLAASIGRTLAEIHELPVSLVEDQGLPVYEAADYRDRRMAELDTGVETGLVPPRLADRWERQLENVAWWRFEPTVTHGDLGEHQILVREGIVAGVVDWMDARVADPADDLAWLAAAAPDEVFESIIEAYTMRRREVRDPHLVDRARLASELALLRWLMFGVRTENDNVISDGQGMLRDLEAMLFES</sequence>
<feature type="domain" description="Aminoglycoside phosphotransferase" evidence="1">
    <location>
        <begin position="28"/>
        <end position="251"/>
    </location>
</feature>
<accession>A0A7Y9Z8G7</accession>
<dbReference type="Proteomes" id="UP000547973">
    <property type="component" value="Unassembled WGS sequence"/>
</dbReference>
<evidence type="ECO:0000313" key="3">
    <source>
        <dbReference type="Proteomes" id="UP000547973"/>
    </source>
</evidence>
<dbReference type="GO" id="GO:0016301">
    <property type="term" value="F:kinase activity"/>
    <property type="evidence" value="ECO:0007669"/>
    <property type="project" value="UniProtKB-KW"/>
</dbReference>
<dbReference type="EMBL" id="JACBZO010000001">
    <property type="protein sequence ID" value="NYI40752.1"/>
    <property type="molecule type" value="Genomic_DNA"/>
</dbReference>
<evidence type="ECO:0000313" key="2">
    <source>
        <dbReference type="EMBL" id="NYI40752.1"/>
    </source>
</evidence>
<dbReference type="InterPro" id="IPR011009">
    <property type="entry name" value="Kinase-like_dom_sf"/>
</dbReference>
<dbReference type="InterPro" id="IPR051678">
    <property type="entry name" value="AGP_Transferase"/>
</dbReference>
<keyword evidence="2" id="KW-0418">Kinase</keyword>
<reference evidence="2 3" key="1">
    <citation type="submission" date="2020-07" db="EMBL/GenBank/DDBJ databases">
        <title>Sequencing the genomes of 1000 actinobacteria strains.</title>
        <authorList>
            <person name="Klenk H.-P."/>
        </authorList>
    </citation>
    <scope>NUCLEOTIDE SEQUENCE [LARGE SCALE GENOMIC DNA]</scope>
    <source>
        <strain evidence="2 3">DSM 19970</strain>
    </source>
</reference>
<dbReference type="SUPFAM" id="SSF56112">
    <property type="entry name" value="Protein kinase-like (PK-like)"/>
    <property type="match status" value="1"/>
</dbReference>
<keyword evidence="2" id="KW-0808">Transferase</keyword>
<dbReference type="Gene3D" id="3.90.1200.10">
    <property type="match status" value="1"/>
</dbReference>
<dbReference type="AlphaFoldDB" id="A0A7Y9Z8G7"/>
<dbReference type="InterPro" id="IPR002575">
    <property type="entry name" value="Aminoglycoside_PTrfase"/>
</dbReference>
<dbReference type="PANTHER" id="PTHR21310:SF15">
    <property type="entry name" value="AMINOGLYCOSIDE PHOSPHOTRANSFERASE DOMAIN-CONTAINING PROTEIN"/>
    <property type="match status" value="1"/>
</dbReference>
<name>A0A7Y9Z8G7_9MICO</name>
<dbReference type="OrthoDB" id="3239865at2"/>
<evidence type="ECO:0000259" key="1">
    <source>
        <dbReference type="Pfam" id="PF01636"/>
    </source>
</evidence>
<dbReference type="Pfam" id="PF01636">
    <property type="entry name" value="APH"/>
    <property type="match status" value="1"/>
</dbReference>
<keyword evidence="3" id="KW-1185">Reference proteome</keyword>
<protein>
    <submittedName>
        <fullName evidence="2">Aminoglycoside phosphotransferase (APT) family kinase protein</fullName>
    </submittedName>
</protein>
<gene>
    <name evidence="2" type="ORF">BKA03_000871</name>
</gene>
<dbReference type="RefSeq" id="WP_062074485.1">
    <property type="nucleotide sequence ID" value="NZ_BBRC01000003.1"/>
</dbReference>
<proteinExistence type="predicted"/>
<dbReference type="PANTHER" id="PTHR21310">
    <property type="entry name" value="AMINOGLYCOSIDE PHOSPHOTRANSFERASE-RELATED-RELATED"/>
    <property type="match status" value="1"/>
</dbReference>